<keyword evidence="1" id="KW-0560">Oxidoreductase</keyword>
<dbReference type="SUPFAM" id="SSF51679">
    <property type="entry name" value="Bacterial luciferase-like"/>
    <property type="match status" value="1"/>
</dbReference>
<organism evidence="3 4">
    <name type="scientific">Planosporangium mesophilum</name>
    <dbReference type="NCBI Taxonomy" id="689768"/>
    <lineage>
        <taxon>Bacteria</taxon>
        <taxon>Bacillati</taxon>
        <taxon>Actinomycetota</taxon>
        <taxon>Actinomycetes</taxon>
        <taxon>Micromonosporales</taxon>
        <taxon>Micromonosporaceae</taxon>
        <taxon>Planosporangium</taxon>
    </lineage>
</organism>
<dbReference type="Pfam" id="PF00296">
    <property type="entry name" value="Bac_luciferase"/>
    <property type="match status" value="1"/>
</dbReference>
<evidence type="ECO:0000313" key="3">
    <source>
        <dbReference type="EMBL" id="GII21327.1"/>
    </source>
</evidence>
<name>A0A8J3T9X1_9ACTN</name>
<accession>A0A8J3T9X1</accession>
<dbReference type="InterPro" id="IPR019945">
    <property type="entry name" value="F420_G6P_DH-rel"/>
</dbReference>
<evidence type="ECO:0000259" key="2">
    <source>
        <dbReference type="Pfam" id="PF00296"/>
    </source>
</evidence>
<comment type="caution">
    <text evidence="3">The sequence shown here is derived from an EMBL/GenBank/DDBJ whole genome shotgun (WGS) entry which is preliminary data.</text>
</comment>
<protein>
    <submittedName>
        <fullName evidence="3">LLM class F420-dependent oxidoreductase</fullName>
    </submittedName>
</protein>
<dbReference type="AlphaFoldDB" id="A0A8J3T9X1"/>
<dbReference type="PANTHER" id="PTHR43244">
    <property type="match status" value="1"/>
</dbReference>
<dbReference type="InterPro" id="IPR036661">
    <property type="entry name" value="Luciferase-like_sf"/>
</dbReference>
<dbReference type="NCBIfam" id="TIGR03557">
    <property type="entry name" value="F420_G6P_family"/>
    <property type="match status" value="1"/>
</dbReference>
<feature type="domain" description="Luciferase-like" evidence="2">
    <location>
        <begin position="1"/>
        <end position="289"/>
    </location>
</feature>
<dbReference type="InterPro" id="IPR011251">
    <property type="entry name" value="Luciferase-like_dom"/>
</dbReference>
<proteinExistence type="predicted"/>
<gene>
    <name evidence="3" type="ORF">Pme01_09240</name>
</gene>
<dbReference type="Gene3D" id="3.20.20.30">
    <property type="entry name" value="Luciferase-like domain"/>
    <property type="match status" value="1"/>
</dbReference>
<dbReference type="EMBL" id="BOON01000006">
    <property type="protein sequence ID" value="GII21327.1"/>
    <property type="molecule type" value="Genomic_DNA"/>
</dbReference>
<keyword evidence="4" id="KW-1185">Reference proteome</keyword>
<dbReference type="CDD" id="cd01097">
    <property type="entry name" value="Tetrahydromethanopterin_reductase"/>
    <property type="match status" value="1"/>
</dbReference>
<dbReference type="PANTHER" id="PTHR43244:SF1">
    <property type="entry name" value="5,10-METHYLENETETRAHYDROMETHANOPTERIN REDUCTASE"/>
    <property type="match status" value="1"/>
</dbReference>
<dbReference type="Proteomes" id="UP000599074">
    <property type="component" value="Unassembled WGS sequence"/>
</dbReference>
<reference evidence="3" key="1">
    <citation type="submission" date="2021-01" db="EMBL/GenBank/DDBJ databases">
        <title>Whole genome shotgun sequence of Planosporangium mesophilum NBRC 109066.</title>
        <authorList>
            <person name="Komaki H."/>
            <person name="Tamura T."/>
        </authorList>
    </citation>
    <scope>NUCLEOTIDE SEQUENCE</scope>
    <source>
        <strain evidence="3">NBRC 109066</strain>
    </source>
</reference>
<sequence>MRIGYFLSCEEYGPAELVEQAKAAEQAGFEALWISDHFHPWLEEQGESPFVWSMIGAISQVCSLPITTAVTAPTVRIHPAIIAQAAATSGVLTGGRFTLGVGSGEALNEHILGDPWPSAAMRLDMLEEAVEVIRELWRGKFVNHYGEHYQVEQARIYTLPDEPPKIYVSGFGKKSIELAARIGDGFICVMPDADKVRQFREQGGDGKVVQGGFKACYAQSEDEALRIAHEKWRNEGLPGELAQVLPSPRHFEQASELVKPEMLKESFAIGPDPARQLDMIQKYQEAGYDEVYVANIGPHYRELCDLYAKEVLPRVRRRETVGA</sequence>
<evidence type="ECO:0000313" key="4">
    <source>
        <dbReference type="Proteomes" id="UP000599074"/>
    </source>
</evidence>
<dbReference type="RefSeq" id="WP_168112496.1">
    <property type="nucleotide sequence ID" value="NZ_BOON01000006.1"/>
</dbReference>
<dbReference type="GO" id="GO:0016705">
    <property type="term" value="F:oxidoreductase activity, acting on paired donors, with incorporation or reduction of molecular oxygen"/>
    <property type="evidence" value="ECO:0007669"/>
    <property type="project" value="InterPro"/>
</dbReference>
<evidence type="ECO:0000256" key="1">
    <source>
        <dbReference type="ARBA" id="ARBA00023002"/>
    </source>
</evidence>
<dbReference type="InterPro" id="IPR050564">
    <property type="entry name" value="F420-G6PD/mer"/>
</dbReference>